<dbReference type="PANTHER" id="PTHR47861:SF4">
    <property type="entry name" value="FKBP-TYPE 16 KDA PEPTIDYL-PROLYL CIS-TRANS ISOMERASE"/>
    <property type="match status" value="1"/>
</dbReference>
<dbReference type="EMBL" id="JBEQCT010000009">
    <property type="protein sequence ID" value="MFM2486494.1"/>
    <property type="molecule type" value="Genomic_DNA"/>
</dbReference>
<proteinExistence type="inferred from homology"/>
<evidence type="ECO:0000256" key="3">
    <source>
        <dbReference type="ARBA" id="ARBA00023110"/>
    </source>
</evidence>
<dbReference type="NCBIfam" id="NF011676">
    <property type="entry name" value="PRK15095.1"/>
    <property type="match status" value="1"/>
</dbReference>
<accession>A0ABW9GAR7</accession>
<keyword evidence="9" id="KW-1185">Reference proteome</keyword>
<reference evidence="8 9" key="1">
    <citation type="journal article" date="2013" name="Int. J. Syst. Evol. Microbiol.">
        <title>Celerinatantimonas yamalensis sp. nov., a cold-adapted diazotrophic bacterium from a cold permafrost brine.</title>
        <authorList>
            <person name="Shcherbakova V."/>
            <person name="Chuvilskaya N."/>
            <person name="Rivkina E."/>
            <person name="Demidov N."/>
            <person name="Uchaeva V."/>
            <person name="Suetin S."/>
            <person name="Suzina N."/>
            <person name="Gilichinsky D."/>
        </authorList>
    </citation>
    <scope>NUCLEOTIDE SEQUENCE [LARGE SCALE GENOMIC DNA]</scope>
    <source>
        <strain evidence="8 9">C7</strain>
    </source>
</reference>
<dbReference type="RefSeq" id="WP_408624799.1">
    <property type="nucleotide sequence ID" value="NZ_JBEQCT010000009.1"/>
</dbReference>
<protein>
    <recommendedName>
        <fullName evidence="6">Peptidyl-prolyl cis-trans isomerase</fullName>
        <ecNumber evidence="6">5.2.1.8</ecNumber>
    </recommendedName>
</protein>
<evidence type="ECO:0000256" key="1">
    <source>
        <dbReference type="ARBA" id="ARBA00000971"/>
    </source>
</evidence>
<dbReference type="Gene3D" id="2.40.10.330">
    <property type="match status" value="1"/>
</dbReference>
<organism evidence="8 9">
    <name type="scientific">Celerinatantimonas yamalensis</name>
    <dbReference type="NCBI Taxonomy" id="559956"/>
    <lineage>
        <taxon>Bacteria</taxon>
        <taxon>Pseudomonadati</taxon>
        <taxon>Pseudomonadota</taxon>
        <taxon>Gammaproteobacteria</taxon>
        <taxon>Celerinatantimonadaceae</taxon>
        <taxon>Celerinatantimonas</taxon>
    </lineage>
</organism>
<comment type="similarity">
    <text evidence="2 6">Belongs to the FKBP-type PPIase family.</text>
</comment>
<evidence type="ECO:0000313" key="8">
    <source>
        <dbReference type="EMBL" id="MFM2486494.1"/>
    </source>
</evidence>
<evidence type="ECO:0000256" key="5">
    <source>
        <dbReference type="PROSITE-ProRule" id="PRU00277"/>
    </source>
</evidence>
<evidence type="ECO:0000313" key="9">
    <source>
        <dbReference type="Proteomes" id="UP001629953"/>
    </source>
</evidence>
<evidence type="ECO:0000256" key="2">
    <source>
        <dbReference type="ARBA" id="ARBA00006577"/>
    </source>
</evidence>
<feature type="domain" description="PPIase FKBP-type" evidence="7">
    <location>
        <begin position="5"/>
        <end position="90"/>
    </location>
</feature>
<evidence type="ECO:0000259" key="7">
    <source>
        <dbReference type="PROSITE" id="PS50059"/>
    </source>
</evidence>
<evidence type="ECO:0000256" key="6">
    <source>
        <dbReference type="RuleBase" id="RU003915"/>
    </source>
</evidence>
<dbReference type="Proteomes" id="UP001629953">
    <property type="component" value="Unassembled WGS sequence"/>
</dbReference>
<dbReference type="GO" id="GO:0003755">
    <property type="term" value="F:peptidyl-prolyl cis-trans isomerase activity"/>
    <property type="evidence" value="ECO:0007669"/>
    <property type="project" value="UniProtKB-EC"/>
</dbReference>
<comment type="caution">
    <text evidence="8">The sequence shown here is derived from an EMBL/GenBank/DDBJ whole genome shotgun (WGS) entry which is preliminary data.</text>
</comment>
<dbReference type="PROSITE" id="PS50059">
    <property type="entry name" value="FKBP_PPIASE"/>
    <property type="match status" value="1"/>
</dbReference>
<keyword evidence="4 5" id="KW-0413">Isomerase</keyword>
<dbReference type="InterPro" id="IPR046357">
    <property type="entry name" value="PPIase_dom_sf"/>
</dbReference>
<dbReference type="InterPro" id="IPR001179">
    <property type="entry name" value="PPIase_FKBP_dom"/>
</dbReference>
<dbReference type="InterPro" id="IPR048261">
    <property type="entry name" value="SlpA/SlyD-like_ins_sf"/>
</dbReference>
<comment type="catalytic activity">
    <reaction evidence="1 5 6">
        <text>[protein]-peptidylproline (omega=180) = [protein]-peptidylproline (omega=0)</text>
        <dbReference type="Rhea" id="RHEA:16237"/>
        <dbReference type="Rhea" id="RHEA-COMP:10747"/>
        <dbReference type="Rhea" id="RHEA-COMP:10748"/>
        <dbReference type="ChEBI" id="CHEBI:83833"/>
        <dbReference type="ChEBI" id="CHEBI:83834"/>
        <dbReference type="EC" id="5.2.1.8"/>
    </reaction>
</comment>
<dbReference type="PANTHER" id="PTHR47861">
    <property type="entry name" value="FKBP-TYPE PEPTIDYL-PROLYL CIS-TRANS ISOMERASE SLYD"/>
    <property type="match status" value="1"/>
</dbReference>
<dbReference type="Pfam" id="PF00254">
    <property type="entry name" value="FKBP_C"/>
    <property type="match status" value="1"/>
</dbReference>
<evidence type="ECO:0000256" key="4">
    <source>
        <dbReference type="ARBA" id="ARBA00023235"/>
    </source>
</evidence>
<dbReference type="EC" id="5.2.1.8" evidence="6"/>
<gene>
    <name evidence="8" type="primary">fkpB</name>
    <name evidence="8" type="ORF">ABUE30_15790</name>
</gene>
<sequence>MIEQGSRVTLHFVLITADGRVVESTYERGQPVEITIGDGHFPESFETCLLGLESGVKEQWELSPEQAFGQSSEGRISTFTRAQFPSDSPVEEGMVMGFSQPNGDELPGIIKTVDDDVITVDFNHPLSGETIIFAVEIVACYAPERRS</sequence>
<dbReference type="SUPFAM" id="SSF54534">
    <property type="entry name" value="FKBP-like"/>
    <property type="match status" value="1"/>
</dbReference>
<dbReference type="Gene3D" id="3.10.50.40">
    <property type="match status" value="1"/>
</dbReference>
<name>A0ABW9GAR7_9GAMM</name>
<keyword evidence="3 5" id="KW-0697">Rotamase</keyword>